<protein>
    <submittedName>
        <fullName evidence="1">Uncharacterized protein</fullName>
    </submittedName>
</protein>
<dbReference type="OrthoDB" id="6096011at2759"/>
<dbReference type="SUPFAM" id="SSF50969">
    <property type="entry name" value="YVTN repeat-like/Quinoprotein amine dehydrogenase"/>
    <property type="match status" value="1"/>
</dbReference>
<sequence>MDQDDKRRYFIVGSVIMEVVTPLFRTRLEKDYTRKGLSSLKTFLNTQPVVHILFHLRHRNARCCVDGPNCYNHPSLPLIYCQWKRLYSEKPGLALHGCHCKFTANPVKLEDLDVTLASLILLNCCVLTPADDAAIQGLRQYKNDYLGHNNTGKISQTEYKSLWTDLTNFVLQLDPSKQDELVRIEKRPFDEALCNSYVLNLLDVHRKLDEMDTSIQCIRSDIQGQNAFLQEMLLYIRKERCTSHFGNSELQRKDQRYMIKPYKLGHDVFKLNHKINLISEITDGLRGYASDIVMMDDGRLGGPCYVTSVNNFTVAITLMNSECIDIYDINSKLKLQSISVPGMWRWRDITTIENKLVVCGAYSLMIADYQGEDGLKTIVTECRPYRLHCHGDKIFYCDKYFNNNKKLYWYSYTDDIHNNLTLPSEPKKMTSLQDGSLYVLCEDNSLQHVSSDGRQYKTVTSKGLNKRCGLAYNTKQRKLVTTTAHWGIFNVFYEK</sequence>
<keyword evidence="2" id="KW-1185">Reference proteome</keyword>
<organism evidence="1 2">
    <name type="scientific">Mytilus coruscus</name>
    <name type="common">Sea mussel</name>
    <dbReference type="NCBI Taxonomy" id="42192"/>
    <lineage>
        <taxon>Eukaryota</taxon>
        <taxon>Metazoa</taxon>
        <taxon>Spiralia</taxon>
        <taxon>Lophotrochozoa</taxon>
        <taxon>Mollusca</taxon>
        <taxon>Bivalvia</taxon>
        <taxon>Autobranchia</taxon>
        <taxon>Pteriomorphia</taxon>
        <taxon>Mytilida</taxon>
        <taxon>Mytiloidea</taxon>
        <taxon>Mytilidae</taxon>
        <taxon>Mytilinae</taxon>
        <taxon>Mytilus</taxon>
    </lineage>
</organism>
<dbReference type="EMBL" id="CACVKT020003052">
    <property type="protein sequence ID" value="CAC5381377.1"/>
    <property type="molecule type" value="Genomic_DNA"/>
</dbReference>
<dbReference type="AlphaFoldDB" id="A0A6J8BGY1"/>
<name>A0A6J8BGY1_MYTCO</name>
<accession>A0A6J8BGY1</accession>
<reference evidence="1 2" key="1">
    <citation type="submission" date="2020-06" db="EMBL/GenBank/DDBJ databases">
        <authorList>
            <person name="Li R."/>
            <person name="Bekaert M."/>
        </authorList>
    </citation>
    <scope>NUCLEOTIDE SEQUENCE [LARGE SCALE GENOMIC DNA]</scope>
    <source>
        <strain evidence="2">wild</strain>
    </source>
</reference>
<dbReference type="InterPro" id="IPR011044">
    <property type="entry name" value="Quino_amine_DH_bsu"/>
</dbReference>
<evidence type="ECO:0000313" key="2">
    <source>
        <dbReference type="Proteomes" id="UP000507470"/>
    </source>
</evidence>
<gene>
    <name evidence="1" type="ORF">MCOR_17253</name>
</gene>
<dbReference type="Proteomes" id="UP000507470">
    <property type="component" value="Unassembled WGS sequence"/>
</dbReference>
<proteinExistence type="predicted"/>
<evidence type="ECO:0000313" key="1">
    <source>
        <dbReference type="EMBL" id="CAC5381377.1"/>
    </source>
</evidence>